<name>A0A2H5QS70_CITUN</name>
<evidence type="ECO:0000313" key="2">
    <source>
        <dbReference type="EMBL" id="GAY67458.1"/>
    </source>
</evidence>
<reference evidence="2 3" key="1">
    <citation type="journal article" date="2017" name="Front. Genet.">
        <title>Draft sequencing of the heterozygous diploid genome of Satsuma (Citrus unshiu Marc.) using a hybrid assembly approach.</title>
        <authorList>
            <person name="Shimizu T."/>
            <person name="Tanizawa Y."/>
            <person name="Mochizuki T."/>
            <person name="Nagasaki H."/>
            <person name="Yoshioka T."/>
            <person name="Toyoda A."/>
            <person name="Fujiyama A."/>
            <person name="Kaminuma E."/>
            <person name="Nakamura Y."/>
        </authorList>
    </citation>
    <scope>NUCLEOTIDE SEQUENCE [LARGE SCALE GENOMIC DNA]</scope>
    <source>
        <strain evidence="3">cv. Miyagawa wase</strain>
    </source>
</reference>
<dbReference type="STRING" id="55188.A0A2H5QS70"/>
<protein>
    <submittedName>
        <fullName evidence="2">Uncharacterized protein</fullName>
    </submittedName>
</protein>
<organism evidence="2 3">
    <name type="scientific">Citrus unshiu</name>
    <name type="common">Satsuma mandarin</name>
    <name type="synonym">Citrus nobilis var. unshiu</name>
    <dbReference type="NCBI Taxonomy" id="55188"/>
    <lineage>
        <taxon>Eukaryota</taxon>
        <taxon>Viridiplantae</taxon>
        <taxon>Streptophyta</taxon>
        <taxon>Embryophyta</taxon>
        <taxon>Tracheophyta</taxon>
        <taxon>Spermatophyta</taxon>
        <taxon>Magnoliopsida</taxon>
        <taxon>eudicotyledons</taxon>
        <taxon>Gunneridae</taxon>
        <taxon>Pentapetalae</taxon>
        <taxon>rosids</taxon>
        <taxon>malvids</taxon>
        <taxon>Sapindales</taxon>
        <taxon>Rutaceae</taxon>
        <taxon>Aurantioideae</taxon>
        <taxon>Citrus</taxon>
    </lineage>
</organism>
<keyword evidence="1" id="KW-0812">Transmembrane</keyword>
<comment type="caution">
    <text evidence="2">The sequence shown here is derived from an EMBL/GenBank/DDBJ whole genome shotgun (WGS) entry which is preliminary data.</text>
</comment>
<feature type="transmembrane region" description="Helical" evidence="1">
    <location>
        <begin position="34"/>
        <end position="67"/>
    </location>
</feature>
<proteinExistence type="predicted"/>
<evidence type="ECO:0000256" key="1">
    <source>
        <dbReference type="SAM" id="Phobius"/>
    </source>
</evidence>
<accession>A0A2H5QS70</accession>
<keyword evidence="3" id="KW-1185">Reference proteome</keyword>
<dbReference type="EMBL" id="BDQV01000707">
    <property type="protein sequence ID" value="GAY67458.1"/>
    <property type="molecule type" value="Genomic_DNA"/>
</dbReference>
<dbReference type="AlphaFoldDB" id="A0A2H5QS70"/>
<keyword evidence="1" id="KW-0472">Membrane</keyword>
<keyword evidence="1" id="KW-1133">Transmembrane helix</keyword>
<dbReference type="Proteomes" id="UP000236630">
    <property type="component" value="Unassembled WGS sequence"/>
</dbReference>
<gene>
    <name evidence="2" type="ORF">CUMW_256620</name>
</gene>
<evidence type="ECO:0000313" key="3">
    <source>
        <dbReference type="Proteomes" id="UP000236630"/>
    </source>
</evidence>
<dbReference type="PANTHER" id="PTHR11206">
    <property type="entry name" value="MULTIDRUG RESISTANCE PROTEIN"/>
    <property type="match status" value="1"/>
</dbReference>
<sequence>MIVGWAFGFAFAVHVALSWIFVSKLNLGIPGAMSAMIIASCSPISSGVMICLEFWYNALLVLLAGYMKNATIEISSFSICSSSETRSDYSFNLPQGIGLNAAWGSNANHSCWVMSTWKTDWDNEVKKASERTQ</sequence>